<dbReference type="EMBL" id="CP047897">
    <property type="protein sequence ID" value="QHL89376.1"/>
    <property type="molecule type" value="Genomic_DNA"/>
</dbReference>
<protein>
    <recommendedName>
        <fullName evidence="3">Lipocalin-like domain-containing protein</fullName>
    </recommendedName>
</protein>
<reference evidence="1 2" key="1">
    <citation type="submission" date="2020-01" db="EMBL/GenBank/DDBJ databases">
        <authorList>
            <person name="Kim M."/>
        </authorList>
    </citation>
    <scope>NUCLEOTIDE SEQUENCE [LARGE SCALE GENOMIC DNA]</scope>
    <source>
        <strain evidence="1 2">BT10</strain>
    </source>
</reference>
<dbReference type="AlphaFoldDB" id="A0A6P1P4X8"/>
<evidence type="ECO:0000313" key="2">
    <source>
        <dbReference type="Proteomes" id="UP000464214"/>
    </source>
</evidence>
<proteinExistence type="predicted"/>
<accession>A0A6P1P4X8</accession>
<evidence type="ECO:0008006" key="3">
    <source>
        <dbReference type="Google" id="ProtNLM"/>
    </source>
</evidence>
<dbReference type="Proteomes" id="UP000464214">
    <property type="component" value="Chromosome"/>
</dbReference>
<gene>
    <name evidence="1" type="ORF">GU926_07780</name>
</gene>
<dbReference type="KEGG" id="nib:GU926_07780"/>
<name>A0A6P1P4X8_9BACT</name>
<sequence length="118" mass="13177">MAAKCGTSVQLPKEVYGKTWLYSYEEDSADVRTYRPNTYDFPASRGRTGFLVKEDGTFMNYAIAPTDGLEEQPGKWTAQGKNIILVELEGSNRPPQTLEIVSATPTVIKIKRKSAEEQ</sequence>
<keyword evidence="2" id="KW-1185">Reference proteome</keyword>
<evidence type="ECO:0000313" key="1">
    <source>
        <dbReference type="EMBL" id="QHL89376.1"/>
    </source>
</evidence>
<organism evidence="1 2">
    <name type="scientific">Nibribacter ruber</name>
    <dbReference type="NCBI Taxonomy" id="2698458"/>
    <lineage>
        <taxon>Bacteria</taxon>
        <taxon>Pseudomonadati</taxon>
        <taxon>Bacteroidota</taxon>
        <taxon>Cytophagia</taxon>
        <taxon>Cytophagales</taxon>
        <taxon>Hymenobacteraceae</taxon>
        <taxon>Nibribacter</taxon>
    </lineage>
</organism>